<dbReference type="AlphaFoldDB" id="A0AAW0Z3M7"/>
<comment type="caution">
    <text evidence="1">The sequence shown here is derived from an EMBL/GenBank/DDBJ whole genome shotgun (WGS) entry which is preliminary data.</text>
</comment>
<evidence type="ECO:0000313" key="2">
    <source>
        <dbReference type="Proteomes" id="UP001388673"/>
    </source>
</evidence>
<gene>
    <name evidence="1" type="ORF">IAR55_001864</name>
</gene>
<reference evidence="1 2" key="1">
    <citation type="journal article" date="2024" name="bioRxiv">
        <title>Comparative genomics of Cryptococcus and Kwoniella reveals pathogenesis evolution and contrasting karyotype dynamics via intercentromeric recombination or chromosome fusion.</title>
        <authorList>
            <person name="Coelho M.A."/>
            <person name="David-Palma M."/>
            <person name="Shea T."/>
            <person name="Bowers K."/>
            <person name="McGinley-Smith S."/>
            <person name="Mohammad A.W."/>
            <person name="Gnirke A."/>
            <person name="Yurkov A.M."/>
            <person name="Nowrousian M."/>
            <person name="Sun S."/>
            <person name="Cuomo C.A."/>
            <person name="Heitman J."/>
        </authorList>
    </citation>
    <scope>NUCLEOTIDE SEQUENCE [LARGE SCALE GENOMIC DNA]</scope>
    <source>
        <strain evidence="1 2">CBS 13917</strain>
    </source>
</reference>
<evidence type="ECO:0000313" key="1">
    <source>
        <dbReference type="EMBL" id="KAK8864614.1"/>
    </source>
</evidence>
<sequence>MANIVSPSSRYHGDSIVAGVNDHHFVLRITDGTSVSRLNHDGFTASHDDFEDPIPGRIWRSDHHYKHDNTEWLDEYDYEKIVKHVNGGWVGYRARSGGQSRWISTSASFEWTIWEIARRLEKLGRSKVYMTIITRWDRYSDRYRGLKDVQFPAASLLEDYLEDVYYGDVEAVEALRFARASSEMLYYGRIFAKNIVETTKWTADLIAYHAPPCDLPDYCYIPRKHWYHGQTWLDRLVWDPSVDTSRVAKHQMAARRDQLERSRR</sequence>
<dbReference type="RefSeq" id="XP_066804910.1">
    <property type="nucleotide sequence ID" value="XM_066944987.1"/>
</dbReference>
<keyword evidence="2" id="KW-1185">Reference proteome</keyword>
<accession>A0AAW0Z3M7</accession>
<proteinExistence type="predicted"/>
<dbReference type="GeneID" id="92179123"/>
<organism evidence="1 2">
    <name type="scientific">Kwoniella newhampshirensis</name>
    <dbReference type="NCBI Taxonomy" id="1651941"/>
    <lineage>
        <taxon>Eukaryota</taxon>
        <taxon>Fungi</taxon>
        <taxon>Dikarya</taxon>
        <taxon>Basidiomycota</taxon>
        <taxon>Agaricomycotina</taxon>
        <taxon>Tremellomycetes</taxon>
        <taxon>Tremellales</taxon>
        <taxon>Cryptococcaceae</taxon>
        <taxon>Kwoniella</taxon>
    </lineage>
</organism>
<dbReference type="Proteomes" id="UP001388673">
    <property type="component" value="Unassembled WGS sequence"/>
</dbReference>
<dbReference type="KEGG" id="kne:92179123"/>
<protein>
    <submittedName>
        <fullName evidence="1">Uncharacterized protein</fullName>
    </submittedName>
</protein>
<dbReference type="EMBL" id="JBCAWK010000003">
    <property type="protein sequence ID" value="KAK8864614.1"/>
    <property type="molecule type" value="Genomic_DNA"/>
</dbReference>
<name>A0AAW0Z3M7_9TREE</name>